<feature type="region of interest" description="Disordered" evidence="1">
    <location>
        <begin position="23"/>
        <end position="86"/>
    </location>
</feature>
<sequence length="174" mass="17680">MSRRTLAALSLLAVAAVLPAAACSADTSNAEEPAKSSTPSGPVETETGPSGDSTEPSVAQPPELDPTETVALEQGETHGSRSLEFGKGKKGDALIVAVRCQGDGTINVTVRPTAVSFPLECLDSEVSTIHNQVDIAGAEDEGTVSVDAPTTVRWSMTIGRGKAAAEEPPEPAGA</sequence>
<gene>
    <name evidence="3" type="ORF">GCM10022233_75330</name>
</gene>
<keyword evidence="4" id="KW-1185">Reference proteome</keyword>
<feature type="chain" id="PRO_5047246835" description="Lipoprotein" evidence="2">
    <location>
        <begin position="25"/>
        <end position="174"/>
    </location>
</feature>
<keyword evidence="2" id="KW-0732">Signal</keyword>
<evidence type="ECO:0000256" key="2">
    <source>
        <dbReference type="SAM" id="SignalP"/>
    </source>
</evidence>
<feature type="signal peptide" evidence="2">
    <location>
        <begin position="1"/>
        <end position="24"/>
    </location>
</feature>
<name>A0ABP7W7E3_9ACTN</name>
<feature type="compositionally biased region" description="Basic and acidic residues" evidence="1">
    <location>
        <begin position="75"/>
        <end position="86"/>
    </location>
</feature>
<dbReference type="EMBL" id="BAAAZY010000027">
    <property type="protein sequence ID" value="GAA4082893.1"/>
    <property type="molecule type" value="Genomic_DNA"/>
</dbReference>
<reference evidence="4" key="1">
    <citation type="journal article" date="2019" name="Int. J. Syst. Evol. Microbiol.">
        <title>The Global Catalogue of Microorganisms (GCM) 10K type strain sequencing project: providing services to taxonomists for standard genome sequencing and annotation.</title>
        <authorList>
            <consortium name="The Broad Institute Genomics Platform"/>
            <consortium name="The Broad Institute Genome Sequencing Center for Infectious Disease"/>
            <person name="Wu L."/>
            <person name="Ma J."/>
        </authorList>
    </citation>
    <scope>NUCLEOTIDE SEQUENCE [LARGE SCALE GENOMIC DNA]</scope>
    <source>
        <strain evidence="4">JCM 16925</strain>
    </source>
</reference>
<dbReference type="Proteomes" id="UP001499984">
    <property type="component" value="Unassembled WGS sequence"/>
</dbReference>
<protein>
    <recommendedName>
        <fullName evidence="5">Lipoprotein</fullName>
    </recommendedName>
</protein>
<evidence type="ECO:0008006" key="5">
    <source>
        <dbReference type="Google" id="ProtNLM"/>
    </source>
</evidence>
<evidence type="ECO:0000313" key="4">
    <source>
        <dbReference type="Proteomes" id="UP001499984"/>
    </source>
</evidence>
<comment type="caution">
    <text evidence="3">The sequence shown here is derived from an EMBL/GenBank/DDBJ whole genome shotgun (WGS) entry which is preliminary data.</text>
</comment>
<organism evidence="3 4">
    <name type="scientific">Streptomyces shaanxiensis</name>
    <dbReference type="NCBI Taxonomy" id="653357"/>
    <lineage>
        <taxon>Bacteria</taxon>
        <taxon>Bacillati</taxon>
        <taxon>Actinomycetota</taxon>
        <taxon>Actinomycetes</taxon>
        <taxon>Kitasatosporales</taxon>
        <taxon>Streptomycetaceae</taxon>
        <taxon>Streptomyces</taxon>
    </lineage>
</organism>
<evidence type="ECO:0000313" key="3">
    <source>
        <dbReference type="EMBL" id="GAA4082893.1"/>
    </source>
</evidence>
<feature type="compositionally biased region" description="Polar residues" evidence="1">
    <location>
        <begin position="26"/>
        <end position="40"/>
    </location>
</feature>
<proteinExistence type="predicted"/>
<accession>A0ABP7W7E3</accession>
<evidence type="ECO:0000256" key="1">
    <source>
        <dbReference type="SAM" id="MobiDB-lite"/>
    </source>
</evidence>
<feature type="compositionally biased region" description="Polar residues" evidence="1">
    <location>
        <begin position="47"/>
        <end position="57"/>
    </location>
</feature>